<dbReference type="Proteomes" id="UP000282311">
    <property type="component" value="Unassembled WGS sequence"/>
</dbReference>
<proteinExistence type="inferred from homology"/>
<keyword evidence="5" id="KW-1133">Transmembrane helix</keyword>
<evidence type="ECO:0000256" key="4">
    <source>
        <dbReference type="ARBA" id="ARBA00023136"/>
    </source>
</evidence>
<dbReference type="RefSeq" id="WP_120747553.1">
    <property type="nucleotide sequence ID" value="NZ_RBAH01000007.1"/>
</dbReference>
<dbReference type="InterPro" id="IPR050697">
    <property type="entry name" value="Adenylyl/Guanylyl_Cyclase_3/4"/>
</dbReference>
<dbReference type="OrthoDB" id="337251at2"/>
<dbReference type="PANTHER" id="PTHR43081">
    <property type="entry name" value="ADENYLATE CYCLASE, TERMINAL-DIFFERENTIATION SPECIFIC-RELATED"/>
    <property type="match status" value="1"/>
</dbReference>
<dbReference type="GO" id="GO:0006171">
    <property type="term" value="P:cAMP biosynthetic process"/>
    <property type="evidence" value="ECO:0007669"/>
    <property type="project" value="TreeGrafter"/>
</dbReference>
<evidence type="ECO:0000256" key="5">
    <source>
        <dbReference type="SAM" id="Phobius"/>
    </source>
</evidence>
<dbReference type="InterPro" id="IPR011042">
    <property type="entry name" value="6-blade_b-propeller_TolB-like"/>
</dbReference>
<gene>
    <name evidence="8" type="ORF">D7M11_12580</name>
</gene>
<dbReference type="EMBL" id="RBAH01000007">
    <property type="protein sequence ID" value="RKN84811.1"/>
    <property type="molecule type" value="Genomic_DNA"/>
</dbReference>
<dbReference type="Pfam" id="PF00672">
    <property type="entry name" value="HAMP"/>
    <property type="match status" value="1"/>
</dbReference>
<dbReference type="SUPFAM" id="SSF101898">
    <property type="entry name" value="NHL repeat"/>
    <property type="match status" value="1"/>
</dbReference>
<sequence length="918" mass="104925">MKKPVAVLLLVLLLAAVAGTYAFQERRLLKQNPLNRELPFVSLSKAIADPSDNLYVIDNSKKTIHKLEKDGTLLFSIHSEVGKNGEQFRFNDMIVDEQNRLYTVRTLLDPYGLTVKSEQIVRFGADGSFDRVIFNQDYDDKMKRYRIGSLKSPQLEQGDLIFYNDEVTKVTEYRLRAGEDEAKPMFVFDMPANKYLADIDGVKPGSIYYSTRSGELYSVKLDGKSEMIYPLPGLDRTRRNFPESIRLDGKGRIVYIDYFSKAISRFDPLQPYIVEELVNEAIEEESGIRIPYKKPEISLSQDGDIIIVDDQQLDRRYANGTFAPSLNNALYSDRYVAYRWLVWATAAVCALLLLAAVKLFLIDVLKRRTSLLFKQIVVFVPAVVAAMVVLSMFIYNNFVEKMEQETYRELSLLAANGQNLVDGDKLEALNSPIEYRGETYNEFRKKIDAVFDNSSSSENRGFYKAVYKVENGLIYRIVEDDDEMHMFNPFPMTDENRQVVEQGKVANGGWTDDTGSWSYGIAPITNSAGKIVGVFETSKNMESLLIHRRSVMQSIVRNIVIVTACLLLVLLLMTFIQLSSLRKLRKSVGDIARGNWETEVKIRTRDEIADLGESVNTMAARIREYIMKVEAFSEAYYRFVPQQFLRFLNKHSILDVRLGDQVEQNMSTMICNIRSFYTMSKLLTPEQNFNFVNSFLNRFGPYVRNHQGMINKYLGAGFMALFPGSADEALRASVEMRRELDLYNTHRNHSGYRPVDIGIGLHKGPLRLGIIGEEQRLESNVISDNVNISIILEKLTEPLGASILITDNVVQSLSDASRFGYRNLGMIQVGGIKEPLHLYDVYEGDPDTIRTLKERTKARFEEAVTYYQVGRFHDAREAFLMVIKMNRQDKAAQLYFYLCDEYYQNGTTEDWNGTLSVS</sequence>
<dbReference type="PROSITE" id="PS50125">
    <property type="entry name" value="GUANYLATE_CYCLASE_2"/>
    <property type="match status" value="1"/>
</dbReference>
<evidence type="ECO:0000256" key="3">
    <source>
        <dbReference type="ARBA" id="ARBA00022475"/>
    </source>
</evidence>
<dbReference type="CDD" id="cd06225">
    <property type="entry name" value="HAMP"/>
    <property type="match status" value="1"/>
</dbReference>
<dbReference type="AlphaFoldDB" id="A0A3B0CIZ7"/>
<keyword evidence="9" id="KW-1185">Reference proteome</keyword>
<feature type="transmembrane region" description="Helical" evidence="5">
    <location>
        <begin position="376"/>
        <end position="395"/>
    </location>
</feature>
<dbReference type="Gene3D" id="6.10.340.10">
    <property type="match status" value="1"/>
</dbReference>
<keyword evidence="3" id="KW-1003">Cell membrane</keyword>
<dbReference type="Gene3D" id="3.30.70.1230">
    <property type="entry name" value="Nucleotide cyclase"/>
    <property type="match status" value="1"/>
</dbReference>
<dbReference type="InterPro" id="IPR029787">
    <property type="entry name" value="Nucleotide_cyclase"/>
</dbReference>
<dbReference type="PANTHER" id="PTHR43081:SF1">
    <property type="entry name" value="ADENYLATE CYCLASE, TERMINAL-DIFFERENTIATION SPECIFIC"/>
    <property type="match status" value="1"/>
</dbReference>
<feature type="transmembrane region" description="Helical" evidence="5">
    <location>
        <begin position="340"/>
        <end position="364"/>
    </location>
</feature>
<keyword evidence="4 5" id="KW-0472">Membrane</keyword>
<comment type="similarity">
    <text evidence="2">Belongs to the adenylyl cyclase class-3 family.</text>
</comment>
<dbReference type="SMART" id="SM00304">
    <property type="entry name" value="HAMP"/>
    <property type="match status" value="1"/>
</dbReference>
<dbReference type="InterPro" id="IPR001054">
    <property type="entry name" value="A/G_cyclase"/>
</dbReference>
<keyword evidence="5" id="KW-0812">Transmembrane</keyword>
<feature type="domain" description="Guanylate cyclase" evidence="6">
    <location>
        <begin position="667"/>
        <end position="793"/>
    </location>
</feature>
<evidence type="ECO:0000256" key="1">
    <source>
        <dbReference type="ARBA" id="ARBA00004236"/>
    </source>
</evidence>
<dbReference type="GO" id="GO:0035556">
    <property type="term" value="P:intracellular signal transduction"/>
    <property type="evidence" value="ECO:0007669"/>
    <property type="project" value="InterPro"/>
</dbReference>
<comment type="subcellular location">
    <subcellularLocation>
        <location evidence="1">Cell membrane</location>
    </subcellularLocation>
</comment>
<dbReference type="PROSITE" id="PS50885">
    <property type="entry name" value="HAMP"/>
    <property type="match status" value="1"/>
</dbReference>
<reference evidence="8 9" key="1">
    <citation type="journal article" date="2007" name="Int. J. Syst. Evol. Microbiol.">
        <title>Paenibacillus ginsengarvi sp. nov., isolated from soil from ginseng cultivation.</title>
        <authorList>
            <person name="Yoon M.H."/>
            <person name="Ten L.N."/>
            <person name="Im W.T."/>
        </authorList>
    </citation>
    <scope>NUCLEOTIDE SEQUENCE [LARGE SCALE GENOMIC DNA]</scope>
    <source>
        <strain evidence="8 9">KCTC 13059</strain>
    </source>
</reference>
<dbReference type="InterPro" id="IPR003660">
    <property type="entry name" value="HAMP_dom"/>
</dbReference>
<protein>
    <submittedName>
        <fullName evidence="8">HAMP domain-containing protein</fullName>
    </submittedName>
</protein>
<comment type="caution">
    <text evidence="8">The sequence shown here is derived from an EMBL/GenBank/DDBJ whole genome shotgun (WGS) entry which is preliminary data.</text>
</comment>
<organism evidence="8 9">
    <name type="scientific">Paenibacillus ginsengarvi</name>
    <dbReference type="NCBI Taxonomy" id="400777"/>
    <lineage>
        <taxon>Bacteria</taxon>
        <taxon>Bacillati</taxon>
        <taxon>Bacillota</taxon>
        <taxon>Bacilli</taxon>
        <taxon>Bacillales</taxon>
        <taxon>Paenibacillaceae</taxon>
        <taxon>Paenibacillus</taxon>
    </lineage>
</organism>
<dbReference type="SUPFAM" id="SSF158472">
    <property type="entry name" value="HAMP domain-like"/>
    <property type="match status" value="1"/>
</dbReference>
<name>A0A3B0CIZ7_9BACL</name>
<dbReference type="GO" id="GO:0004016">
    <property type="term" value="F:adenylate cyclase activity"/>
    <property type="evidence" value="ECO:0007669"/>
    <property type="project" value="UniProtKB-ARBA"/>
</dbReference>
<dbReference type="SUPFAM" id="SSF55073">
    <property type="entry name" value="Nucleotide cyclase"/>
    <property type="match status" value="1"/>
</dbReference>
<feature type="transmembrane region" description="Helical" evidence="5">
    <location>
        <begin position="555"/>
        <end position="576"/>
    </location>
</feature>
<evidence type="ECO:0000313" key="9">
    <source>
        <dbReference type="Proteomes" id="UP000282311"/>
    </source>
</evidence>
<evidence type="ECO:0000313" key="8">
    <source>
        <dbReference type="EMBL" id="RKN84811.1"/>
    </source>
</evidence>
<dbReference type="Gene3D" id="2.120.10.30">
    <property type="entry name" value="TolB, C-terminal domain"/>
    <property type="match status" value="1"/>
</dbReference>
<evidence type="ECO:0000259" key="7">
    <source>
        <dbReference type="PROSITE" id="PS50885"/>
    </source>
</evidence>
<accession>A0A3B0CIZ7</accession>
<feature type="domain" description="HAMP" evidence="7">
    <location>
        <begin position="575"/>
        <end position="627"/>
    </location>
</feature>
<dbReference type="GO" id="GO:0005886">
    <property type="term" value="C:plasma membrane"/>
    <property type="evidence" value="ECO:0007669"/>
    <property type="project" value="UniProtKB-SubCell"/>
</dbReference>
<dbReference type="Pfam" id="PF00211">
    <property type="entry name" value="Guanylate_cyc"/>
    <property type="match status" value="1"/>
</dbReference>
<evidence type="ECO:0000259" key="6">
    <source>
        <dbReference type="PROSITE" id="PS50125"/>
    </source>
</evidence>
<evidence type="ECO:0000256" key="2">
    <source>
        <dbReference type="ARBA" id="ARBA00005381"/>
    </source>
</evidence>
<dbReference type="CDD" id="cd07302">
    <property type="entry name" value="CHD"/>
    <property type="match status" value="1"/>
</dbReference>